<comment type="caution">
    <text evidence="6">The sequence shown here is derived from an EMBL/GenBank/DDBJ whole genome shotgun (WGS) entry which is preliminary data.</text>
</comment>
<dbReference type="EMBL" id="VUNQ01000004">
    <property type="protein sequence ID" value="MSU00512.1"/>
    <property type="molecule type" value="Genomic_DNA"/>
</dbReference>
<evidence type="ECO:0000313" key="6">
    <source>
        <dbReference type="EMBL" id="MSU00512.1"/>
    </source>
</evidence>
<evidence type="ECO:0000313" key="7">
    <source>
        <dbReference type="Proteomes" id="UP000469523"/>
    </source>
</evidence>
<dbReference type="PRINTS" id="PR00344">
    <property type="entry name" value="BCTRLSENSOR"/>
</dbReference>
<accession>A0A6N7XID2</accession>
<dbReference type="Gene3D" id="3.30.565.10">
    <property type="entry name" value="Histidine kinase-like ATPase, C-terminal domain"/>
    <property type="match status" value="1"/>
</dbReference>
<dbReference type="SUPFAM" id="SSF55874">
    <property type="entry name" value="ATPase domain of HSP90 chaperone/DNA topoisomerase II/histidine kinase"/>
    <property type="match status" value="1"/>
</dbReference>
<dbReference type="SMART" id="SM00387">
    <property type="entry name" value="HATPase_c"/>
    <property type="match status" value="1"/>
</dbReference>
<name>A0A6N7XID2_9FIRM</name>
<dbReference type="EC" id="2.7.13.3" evidence="2"/>
<gene>
    <name evidence="6" type="ORF">FYJ83_03400</name>
</gene>
<reference evidence="6 7" key="1">
    <citation type="submission" date="2019-09" db="EMBL/GenBank/DDBJ databases">
        <title>In-depth cultivation of the pig gut microbiome towards novel bacterial diversity and tailored functional studies.</title>
        <authorList>
            <person name="Wylensek D."/>
            <person name="Hitch T.C.A."/>
            <person name="Clavel T."/>
        </authorList>
    </citation>
    <scope>NUCLEOTIDE SEQUENCE [LARGE SCALE GENOMIC DNA]</scope>
    <source>
        <strain evidence="6 7">WCA3-693-APC-4?</strain>
    </source>
</reference>
<evidence type="ECO:0000259" key="5">
    <source>
        <dbReference type="PROSITE" id="PS50109"/>
    </source>
</evidence>
<protein>
    <recommendedName>
        <fullName evidence="2">histidine kinase</fullName>
        <ecNumber evidence="2">2.7.13.3</ecNumber>
    </recommendedName>
</protein>
<dbReference type="InterPro" id="IPR003594">
    <property type="entry name" value="HATPase_dom"/>
</dbReference>
<keyword evidence="4" id="KW-0902">Two-component regulatory system</keyword>
<keyword evidence="7" id="KW-1185">Reference proteome</keyword>
<evidence type="ECO:0000256" key="1">
    <source>
        <dbReference type="ARBA" id="ARBA00000085"/>
    </source>
</evidence>
<sequence>MDQFAVDGVKDTGNINIYTKENDEKKTILIENDGDQISESNISKVFDPFFTTKKNGTGLGLFISYNLIKENNGTIEVSNIDNGVRVSLNFQI</sequence>
<dbReference type="Proteomes" id="UP000469523">
    <property type="component" value="Unassembled WGS sequence"/>
</dbReference>
<dbReference type="InterPro" id="IPR036890">
    <property type="entry name" value="HATPase_C_sf"/>
</dbReference>
<dbReference type="GO" id="GO:0000160">
    <property type="term" value="P:phosphorelay signal transduction system"/>
    <property type="evidence" value="ECO:0007669"/>
    <property type="project" value="UniProtKB-KW"/>
</dbReference>
<dbReference type="PANTHER" id="PTHR43065:SF50">
    <property type="entry name" value="HISTIDINE KINASE"/>
    <property type="match status" value="1"/>
</dbReference>
<dbReference type="Pfam" id="PF02518">
    <property type="entry name" value="HATPase_c"/>
    <property type="match status" value="1"/>
</dbReference>
<dbReference type="PANTHER" id="PTHR43065">
    <property type="entry name" value="SENSOR HISTIDINE KINASE"/>
    <property type="match status" value="1"/>
</dbReference>
<evidence type="ECO:0000256" key="4">
    <source>
        <dbReference type="ARBA" id="ARBA00023012"/>
    </source>
</evidence>
<dbReference type="InterPro" id="IPR004358">
    <property type="entry name" value="Sig_transdc_His_kin-like_C"/>
</dbReference>
<dbReference type="InterPro" id="IPR005467">
    <property type="entry name" value="His_kinase_dom"/>
</dbReference>
<keyword evidence="3" id="KW-0418">Kinase</keyword>
<evidence type="ECO:0000256" key="3">
    <source>
        <dbReference type="ARBA" id="ARBA00022777"/>
    </source>
</evidence>
<proteinExistence type="predicted"/>
<comment type="catalytic activity">
    <reaction evidence="1">
        <text>ATP + protein L-histidine = ADP + protein N-phospho-L-histidine.</text>
        <dbReference type="EC" id="2.7.13.3"/>
    </reaction>
</comment>
<dbReference type="GO" id="GO:0004673">
    <property type="term" value="F:protein histidine kinase activity"/>
    <property type="evidence" value="ECO:0007669"/>
    <property type="project" value="UniProtKB-EC"/>
</dbReference>
<organism evidence="6 7">
    <name type="scientific">Tissierella pigra</name>
    <dbReference type="NCBI Taxonomy" id="2607614"/>
    <lineage>
        <taxon>Bacteria</taxon>
        <taxon>Bacillati</taxon>
        <taxon>Bacillota</taxon>
        <taxon>Tissierellia</taxon>
        <taxon>Tissierellales</taxon>
        <taxon>Tissierellaceae</taxon>
        <taxon>Tissierella</taxon>
    </lineage>
</organism>
<keyword evidence="3" id="KW-0808">Transferase</keyword>
<evidence type="ECO:0000256" key="2">
    <source>
        <dbReference type="ARBA" id="ARBA00012438"/>
    </source>
</evidence>
<dbReference type="AlphaFoldDB" id="A0A6N7XID2"/>
<feature type="domain" description="Histidine kinase" evidence="5">
    <location>
        <begin position="1"/>
        <end position="92"/>
    </location>
</feature>
<dbReference type="PROSITE" id="PS50109">
    <property type="entry name" value="HIS_KIN"/>
    <property type="match status" value="1"/>
</dbReference>